<dbReference type="InterPro" id="IPR013324">
    <property type="entry name" value="RNA_pol_sigma_r3/r4-like"/>
</dbReference>
<evidence type="ECO:0000259" key="8">
    <source>
        <dbReference type="Pfam" id="PF08281"/>
    </source>
</evidence>
<dbReference type="RefSeq" id="WP_113866168.1">
    <property type="nucleotide sequence ID" value="NZ_BAABQN010000001.1"/>
</dbReference>
<dbReference type="EMBL" id="QNRI01000001">
    <property type="protein sequence ID" value="RBP01501.1"/>
    <property type="molecule type" value="Genomic_DNA"/>
</dbReference>
<evidence type="ECO:0000313" key="9">
    <source>
        <dbReference type="EMBL" id="RBP01501.1"/>
    </source>
</evidence>
<dbReference type="SUPFAM" id="SSF88659">
    <property type="entry name" value="Sigma3 and sigma4 domains of RNA polymerase sigma factors"/>
    <property type="match status" value="1"/>
</dbReference>
<evidence type="ECO:0000256" key="2">
    <source>
        <dbReference type="ARBA" id="ARBA00023015"/>
    </source>
</evidence>
<dbReference type="Gene3D" id="1.10.1740.10">
    <property type="match status" value="1"/>
</dbReference>
<comment type="similarity">
    <text evidence="1 6">Belongs to the sigma-70 factor family. ECF subfamily.</text>
</comment>
<dbReference type="InterPro" id="IPR039425">
    <property type="entry name" value="RNA_pol_sigma-70-like"/>
</dbReference>
<name>A0A366EGD6_9BACI</name>
<dbReference type="SUPFAM" id="SSF88946">
    <property type="entry name" value="Sigma2 domain of RNA polymerase sigma factors"/>
    <property type="match status" value="1"/>
</dbReference>
<dbReference type="InterPro" id="IPR014284">
    <property type="entry name" value="RNA_pol_sigma-70_dom"/>
</dbReference>
<keyword evidence="10" id="KW-1185">Reference proteome</keyword>
<dbReference type="Pfam" id="PF08281">
    <property type="entry name" value="Sigma70_r4_2"/>
    <property type="match status" value="1"/>
</dbReference>
<dbReference type="OrthoDB" id="9794508at2"/>
<dbReference type="Proteomes" id="UP000252254">
    <property type="component" value="Unassembled WGS sequence"/>
</dbReference>
<evidence type="ECO:0000256" key="6">
    <source>
        <dbReference type="RuleBase" id="RU000716"/>
    </source>
</evidence>
<dbReference type="PANTHER" id="PTHR43133:SF60">
    <property type="entry name" value="RNA POLYMERASE SIGMA FACTOR SIGV"/>
    <property type="match status" value="1"/>
</dbReference>
<proteinExistence type="inferred from homology"/>
<organism evidence="9 10">
    <name type="scientific">Paraliobacillus ryukyuensis</name>
    <dbReference type="NCBI Taxonomy" id="200904"/>
    <lineage>
        <taxon>Bacteria</taxon>
        <taxon>Bacillati</taxon>
        <taxon>Bacillota</taxon>
        <taxon>Bacilli</taxon>
        <taxon>Bacillales</taxon>
        <taxon>Bacillaceae</taxon>
        <taxon>Paraliobacillus</taxon>
    </lineage>
</organism>
<dbReference type="GO" id="GO:0006352">
    <property type="term" value="P:DNA-templated transcription initiation"/>
    <property type="evidence" value="ECO:0007669"/>
    <property type="project" value="InterPro"/>
</dbReference>
<dbReference type="Pfam" id="PF04542">
    <property type="entry name" value="Sigma70_r2"/>
    <property type="match status" value="1"/>
</dbReference>
<dbReference type="CDD" id="cd06171">
    <property type="entry name" value="Sigma70_r4"/>
    <property type="match status" value="1"/>
</dbReference>
<evidence type="ECO:0000256" key="1">
    <source>
        <dbReference type="ARBA" id="ARBA00010641"/>
    </source>
</evidence>
<evidence type="ECO:0000256" key="4">
    <source>
        <dbReference type="ARBA" id="ARBA00023125"/>
    </source>
</evidence>
<dbReference type="STRING" id="200904.GCA_900168775_02079"/>
<dbReference type="GO" id="GO:0006950">
    <property type="term" value="P:response to stress"/>
    <property type="evidence" value="ECO:0007669"/>
    <property type="project" value="UniProtKB-ARBA"/>
</dbReference>
<feature type="domain" description="RNA polymerase sigma-70 region 2" evidence="7">
    <location>
        <begin position="8"/>
        <end position="75"/>
    </location>
</feature>
<keyword evidence="2 6" id="KW-0805">Transcription regulation</keyword>
<dbReference type="InterPro" id="IPR000838">
    <property type="entry name" value="RNA_pol_sigma70_ECF_CS"/>
</dbReference>
<dbReference type="PANTHER" id="PTHR43133">
    <property type="entry name" value="RNA POLYMERASE ECF-TYPE SIGMA FACTO"/>
    <property type="match status" value="1"/>
</dbReference>
<dbReference type="InterPro" id="IPR007627">
    <property type="entry name" value="RNA_pol_sigma70_r2"/>
</dbReference>
<keyword evidence="3 6" id="KW-0731">Sigma factor</keyword>
<dbReference type="GO" id="GO:0016987">
    <property type="term" value="F:sigma factor activity"/>
    <property type="evidence" value="ECO:0007669"/>
    <property type="project" value="UniProtKB-KW"/>
</dbReference>
<evidence type="ECO:0000259" key="7">
    <source>
        <dbReference type="Pfam" id="PF04542"/>
    </source>
</evidence>
<sequence>MKTTFDAFYHKYHRDLYQFVFYMVKDSTQTEDIVQEVYVKVLKSYDTFRGDSSEKTWLFAIARHTTLDFFRKQQKRQHRLVELFSWNKTEHDLKDEKALPEEIVVSNDEIQQIYQKLQACSIDQKQVIILRYIQSFSIQETADIMGWTISKVKTTQHRAIKKLQELLH</sequence>
<feature type="domain" description="RNA polymerase sigma factor 70 region 4 type 2" evidence="8">
    <location>
        <begin position="111"/>
        <end position="163"/>
    </location>
</feature>
<dbReference type="AlphaFoldDB" id="A0A366EGD6"/>
<accession>A0A366EGD6</accession>
<comment type="caution">
    <text evidence="9">The sequence shown here is derived from an EMBL/GenBank/DDBJ whole genome shotgun (WGS) entry which is preliminary data.</text>
</comment>
<evidence type="ECO:0000256" key="3">
    <source>
        <dbReference type="ARBA" id="ARBA00023082"/>
    </source>
</evidence>
<dbReference type="Gene3D" id="1.10.10.10">
    <property type="entry name" value="Winged helix-like DNA-binding domain superfamily/Winged helix DNA-binding domain"/>
    <property type="match status" value="1"/>
</dbReference>
<keyword evidence="4 6" id="KW-0238">DNA-binding</keyword>
<keyword evidence="5 6" id="KW-0804">Transcription</keyword>
<dbReference type="InterPro" id="IPR013325">
    <property type="entry name" value="RNA_pol_sigma_r2"/>
</dbReference>
<gene>
    <name evidence="9" type="ORF">DES48_101238</name>
</gene>
<dbReference type="PROSITE" id="PS01063">
    <property type="entry name" value="SIGMA70_ECF"/>
    <property type="match status" value="1"/>
</dbReference>
<protein>
    <recommendedName>
        <fullName evidence="6">RNA polymerase sigma factor</fullName>
    </recommendedName>
</protein>
<dbReference type="InterPro" id="IPR013249">
    <property type="entry name" value="RNA_pol_sigma70_r4_t2"/>
</dbReference>
<dbReference type="GO" id="GO:0003677">
    <property type="term" value="F:DNA binding"/>
    <property type="evidence" value="ECO:0007669"/>
    <property type="project" value="UniProtKB-KW"/>
</dbReference>
<dbReference type="InterPro" id="IPR036388">
    <property type="entry name" value="WH-like_DNA-bd_sf"/>
</dbReference>
<evidence type="ECO:0000256" key="5">
    <source>
        <dbReference type="ARBA" id="ARBA00023163"/>
    </source>
</evidence>
<evidence type="ECO:0000313" key="10">
    <source>
        <dbReference type="Proteomes" id="UP000252254"/>
    </source>
</evidence>
<dbReference type="NCBIfam" id="TIGR02937">
    <property type="entry name" value="sigma70-ECF"/>
    <property type="match status" value="1"/>
</dbReference>
<reference evidence="9 10" key="1">
    <citation type="submission" date="2018-06" db="EMBL/GenBank/DDBJ databases">
        <title>Genomic Encyclopedia of Type Strains, Phase IV (KMG-IV): sequencing the most valuable type-strain genomes for metagenomic binning, comparative biology and taxonomic classification.</title>
        <authorList>
            <person name="Goeker M."/>
        </authorList>
    </citation>
    <scope>NUCLEOTIDE SEQUENCE [LARGE SCALE GENOMIC DNA]</scope>
    <source>
        <strain evidence="9 10">DSM 15140</strain>
    </source>
</reference>